<feature type="region of interest" description="Disordered" evidence="1">
    <location>
        <begin position="392"/>
        <end position="415"/>
    </location>
</feature>
<feature type="region of interest" description="Disordered" evidence="1">
    <location>
        <begin position="340"/>
        <end position="373"/>
    </location>
</feature>
<feature type="compositionally biased region" description="Low complexity" evidence="1">
    <location>
        <begin position="153"/>
        <end position="168"/>
    </location>
</feature>
<organism evidence="2 3">
    <name type="scientific">Brachionus plicatilis</name>
    <name type="common">Marine rotifer</name>
    <name type="synonym">Brachionus muelleri</name>
    <dbReference type="NCBI Taxonomy" id="10195"/>
    <lineage>
        <taxon>Eukaryota</taxon>
        <taxon>Metazoa</taxon>
        <taxon>Spiralia</taxon>
        <taxon>Gnathifera</taxon>
        <taxon>Rotifera</taxon>
        <taxon>Eurotatoria</taxon>
        <taxon>Monogononta</taxon>
        <taxon>Pseudotrocha</taxon>
        <taxon>Ploima</taxon>
        <taxon>Brachionidae</taxon>
        <taxon>Brachionus</taxon>
    </lineage>
</organism>
<feature type="compositionally biased region" description="Basic and acidic residues" evidence="1">
    <location>
        <begin position="24"/>
        <end position="53"/>
    </location>
</feature>
<feature type="compositionally biased region" description="Basic and acidic residues" evidence="1">
    <location>
        <begin position="169"/>
        <end position="196"/>
    </location>
</feature>
<feature type="compositionally biased region" description="Basic and acidic residues" evidence="1">
    <location>
        <begin position="122"/>
        <end position="132"/>
    </location>
</feature>
<gene>
    <name evidence="2" type="ORF">BpHYR1_032020</name>
</gene>
<feature type="compositionally biased region" description="Basic and acidic residues" evidence="1">
    <location>
        <begin position="363"/>
        <end position="373"/>
    </location>
</feature>
<feature type="compositionally biased region" description="Polar residues" evidence="1">
    <location>
        <begin position="1"/>
        <end position="23"/>
    </location>
</feature>
<dbReference type="AlphaFoldDB" id="A0A3M7T1J1"/>
<feature type="compositionally biased region" description="Basic and acidic residues" evidence="1">
    <location>
        <begin position="236"/>
        <end position="281"/>
    </location>
</feature>
<name>A0A3M7T1J1_BRAPC</name>
<feature type="compositionally biased region" description="Polar residues" evidence="1">
    <location>
        <begin position="340"/>
        <end position="349"/>
    </location>
</feature>
<comment type="caution">
    <text evidence="2">The sequence shown here is derived from an EMBL/GenBank/DDBJ whole genome shotgun (WGS) entry which is preliminary data.</text>
</comment>
<dbReference type="Proteomes" id="UP000276133">
    <property type="component" value="Unassembled WGS sequence"/>
</dbReference>
<dbReference type="OrthoDB" id="10674258at2759"/>
<feature type="region of interest" description="Disordered" evidence="1">
    <location>
        <begin position="422"/>
        <end position="441"/>
    </location>
</feature>
<evidence type="ECO:0000313" key="3">
    <source>
        <dbReference type="Proteomes" id="UP000276133"/>
    </source>
</evidence>
<protein>
    <submittedName>
        <fullName evidence="2">Uncharacterized protein</fullName>
    </submittedName>
</protein>
<accession>A0A3M7T1J1</accession>
<evidence type="ECO:0000256" key="1">
    <source>
        <dbReference type="SAM" id="MobiDB-lite"/>
    </source>
</evidence>
<evidence type="ECO:0000313" key="2">
    <source>
        <dbReference type="EMBL" id="RNA41901.1"/>
    </source>
</evidence>
<keyword evidence="3" id="KW-1185">Reference proteome</keyword>
<sequence>MENENQTEQQNTKEVNAETSGEQVKSESVENQEVEKKSETEQKEVTAENKGAKPENTQNELKEVTAENKEANPENTQNEKKEVTAENKEAKPENTQNEKKEVTAENKEGKQEDTEPGPEQEEQQKEHDRDSDYTDVDDEEDLKLKIPEEDSTENGNLEENLKKLSLNKAENEKKQALEPTKKGKYYQHDTRNEENVKNAALNNEKWNHDKYDGKEKREKKAFNRRGPNKHYQKQRQNAEVDKKGVQFDEYMKQNEAEKFEPKTDQKPRPNQTKETKRDHVKPTPPDQLTNRLDFTTRIPTVLDDLPLNQTRKPIVLDDMHLNNSHHRGYNQAYRGYNQAHRGNNQTPRGYNQVHRGHNRPHGHNSDRKFDKPFEKNEKLDILITTNFQDSTRQISLSNHNNRTRQNDRRPAQNSQDNFAQYAPQFSGNQRRNYGNQSYDDNLHPYKEYMGYGDFSNGNENSDFSHIPTQTFSNRNFASYNQNQAAPRQNQRALTRGNHH</sequence>
<feature type="compositionally biased region" description="Polar residues" evidence="1">
    <location>
        <begin position="422"/>
        <end position="439"/>
    </location>
</feature>
<feature type="compositionally biased region" description="Basic residues" evidence="1">
    <location>
        <begin position="222"/>
        <end position="233"/>
    </location>
</feature>
<dbReference type="EMBL" id="REGN01000439">
    <property type="protein sequence ID" value="RNA41901.1"/>
    <property type="molecule type" value="Genomic_DNA"/>
</dbReference>
<feature type="compositionally biased region" description="Basic and acidic residues" evidence="1">
    <location>
        <begin position="60"/>
        <end position="113"/>
    </location>
</feature>
<reference evidence="2 3" key="1">
    <citation type="journal article" date="2018" name="Sci. Rep.">
        <title>Genomic signatures of local adaptation to the degree of environmental predictability in rotifers.</title>
        <authorList>
            <person name="Franch-Gras L."/>
            <person name="Hahn C."/>
            <person name="Garcia-Roger E.M."/>
            <person name="Carmona M.J."/>
            <person name="Serra M."/>
            <person name="Gomez A."/>
        </authorList>
    </citation>
    <scope>NUCLEOTIDE SEQUENCE [LARGE SCALE GENOMIC DNA]</scope>
    <source>
        <strain evidence="2">HYR1</strain>
    </source>
</reference>
<feature type="compositionally biased region" description="Basic and acidic residues" evidence="1">
    <location>
        <begin position="205"/>
        <end position="221"/>
    </location>
</feature>
<proteinExistence type="predicted"/>
<feature type="region of interest" description="Disordered" evidence="1">
    <location>
        <begin position="1"/>
        <end position="290"/>
    </location>
</feature>